<proteinExistence type="predicted"/>
<accession>A0A4Z0QJC0</accession>
<evidence type="ECO:0000313" key="2">
    <source>
        <dbReference type="Proteomes" id="UP000298196"/>
    </source>
</evidence>
<reference evidence="1 2" key="1">
    <citation type="submission" date="2018-03" db="EMBL/GenBank/DDBJ databases">
        <title>Non-Typhoidal Salmonella genome sequencing and assembly.</title>
        <authorList>
            <person name="Matchawe C."/>
        </authorList>
    </citation>
    <scope>NUCLEOTIDE SEQUENCE [LARGE SCALE GENOMIC DNA]</scope>
    <source>
        <strain evidence="1 2">22sa</strain>
    </source>
</reference>
<gene>
    <name evidence="1" type="ORF">C9F07_00435</name>
</gene>
<dbReference type="Proteomes" id="UP000298196">
    <property type="component" value="Unassembled WGS sequence"/>
</dbReference>
<organism evidence="1 2">
    <name type="scientific">Salmonella enterica subsp. enterica serovar Poona</name>
    <dbReference type="NCBI Taxonomy" id="436295"/>
    <lineage>
        <taxon>Bacteria</taxon>
        <taxon>Pseudomonadati</taxon>
        <taxon>Pseudomonadota</taxon>
        <taxon>Gammaproteobacteria</taxon>
        <taxon>Enterobacterales</taxon>
        <taxon>Enterobacteriaceae</taxon>
        <taxon>Salmonella</taxon>
    </lineage>
</organism>
<comment type="caution">
    <text evidence="1">The sequence shown here is derived from an EMBL/GenBank/DDBJ whole genome shotgun (WGS) entry which is preliminary data.</text>
</comment>
<keyword evidence="2" id="KW-1185">Reference proteome</keyword>
<name>A0A4Z0QJC0_SALET</name>
<dbReference type="AlphaFoldDB" id="A0A4Z0QJC0"/>
<feature type="non-terminal residue" evidence="1">
    <location>
        <position position="79"/>
    </location>
</feature>
<sequence>TGGVWWDNADRQQDAISLVNQTIASQTENANVAVIGMEGDPGKVIKLDESHGPEKIRLCTMPVSAQERYSWPHEMLCSV</sequence>
<feature type="non-terminal residue" evidence="1">
    <location>
        <position position="1"/>
    </location>
</feature>
<dbReference type="GO" id="GO:0035438">
    <property type="term" value="F:cyclic-di-GMP binding"/>
    <property type="evidence" value="ECO:0007669"/>
    <property type="project" value="InterPro"/>
</dbReference>
<dbReference type="InterPro" id="IPR017745">
    <property type="entry name" value="BcsE"/>
</dbReference>
<protein>
    <submittedName>
        <fullName evidence="1">Cellulose biosynthesis protein BcsE</fullName>
    </submittedName>
</protein>
<dbReference type="EMBL" id="PYKI01000071">
    <property type="protein sequence ID" value="TGE30168.1"/>
    <property type="molecule type" value="Genomic_DNA"/>
</dbReference>
<evidence type="ECO:0000313" key="1">
    <source>
        <dbReference type="EMBL" id="TGE30168.1"/>
    </source>
</evidence>
<dbReference type="Pfam" id="PF10995">
    <property type="entry name" value="CBP_BcsE"/>
    <property type="match status" value="1"/>
</dbReference>